<comment type="caution">
    <text evidence="1">The sequence shown here is derived from an EMBL/GenBank/DDBJ whole genome shotgun (WGS) entry which is preliminary data.</text>
</comment>
<dbReference type="Proteomes" id="UP000290649">
    <property type="component" value="Unassembled WGS sequence"/>
</dbReference>
<protein>
    <submittedName>
        <fullName evidence="1">Uncharacterized protein</fullName>
    </submittedName>
</protein>
<evidence type="ECO:0000313" key="2">
    <source>
        <dbReference type="Proteomes" id="UP000290649"/>
    </source>
</evidence>
<gene>
    <name evidence="1" type="ORF">DS745_03795</name>
</gene>
<dbReference type="EMBL" id="QOUX01000001">
    <property type="protein sequence ID" value="RXJ04516.1"/>
    <property type="molecule type" value="Genomic_DNA"/>
</dbReference>
<accession>A0A4Q0VZI1</accession>
<proteinExistence type="predicted"/>
<dbReference type="OrthoDB" id="2680434at2"/>
<name>A0A4Q0VZI1_9BACI</name>
<keyword evidence="2" id="KW-1185">Reference proteome</keyword>
<dbReference type="AlphaFoldDB" id="A0A4Q0VZI1"/>
<dbReference type="RefSeq" id="WP_129076856.1">
    <property type="nucleotide sequence ID" value="NZ_QOUX01000001.1"/>
</dbReference>
<sequence>MKVTGSIISGEFDEQMNEFSLESVKHFLTRSTLRKNQLDTLYQYLTLHKNEEDGQVITLYDQLPLRLTQEETSMFIEDLDQIKKLYH</sequence>
<reference evidence="1 2" key="1">
    <citation type="journal article" date="2019" name="Int. J. Syst. Evol. Microbiol.">
        <title>Anaerobacillus alkaliphilus sp. nov., a novel alkaliphilic and moderately halophilic bacterium.</title>
        <authorList>
            <person name="Borsodi A.K."/>
            <person name="Aszalos J.M."/>
            <person name="Bihari P."/>
            <person name="Nagy I."/>
            <person name="Schumann P."/>
            <person name="Sproer C."/>
            <person name="Kovacs A.L."/>
            <person name="Boka K."/>
            <person name="Dobosy P."/>
            <person name="Ovari M."/>
            <person name="Szili-Kovacs T."/>
            <person name="Toth E."/>
        </authorList>
    </citation>
    <scope>NUCLEOTIDE SEQUENCE [LARGE SCALE GENOMIC DNA]</scope>
    <source>
        <strain evidence="1 2">B16-10</strain>
    </source>
</reference>
<organism evidence="1 2">
    <name type="scientific">Anaerobacillus alkaliphilus</name>
    <dbReference type="NCBI Taxonomy" id="1548597"/>
    <lineage>
        <taxon>Bacteria</taxon>
        <taxon>Bacillati</taxon>
        <taxon>Bacillota</taxon>
        <taxon>Bacilli</taxon>
        <taxon>Bacillales</taxon>
        <taxon>Bacillaceae</taxon>
        <taxon>Anaerobacillus</taxon>
    </lineage>
</organism>
<evidence type="ECO:0000313" key="1">
    <source>
        <dbReference type="EMBL" id="RXJ04516.1"/>
    </source>
</evidence>